<name>A0A9D4DF16_DREPO</name>
<dbReference type="SUPFAM" id="SSF49842">
    <property type="entry name" value="TNF-like"/>
    <property type="match status" value="1"/>
</dbReference>
<dbReference type="InterPro" id="IPR001073">
    <property type="entry name" value="C1q_dom"/>
</dbReference>
<dbReference type="AlphaFoldDB" id="A0A9D4DF16"/>
<dbReference type="Gene3D" id="2.60.120.40">
    <property type="match status" value="1"/>
</dbReference>
<dbReference type="PANTHER" id="PTHR15427:SF50">
    <property type="entry name" value="COMPLEMENT C1Q TUMOR NECROSIS FACTOR-RELATED PROTEIN 2-LIKE"/>
    <property type="match status" value="1"/>
</dbReference>
<reference evidence="4" key="2">
    <citation type="submission" date="2020-11" db="EMBL/GenBank/DDBJ databases">
        <authorList>
            <person name="McCartney M.A."/>
            <person name="Auch B."/>
            <person name="Kono T."/>
            <person name="Mallez S."/>
            <person name="Becker A."/>
            <person name="Gohl D.M."/>
            <person name="Silverstein K.A.T."/>
            <person name="Koren S."/>
            <person name="Bechman K.B."/>
            <person name="Herman A."/>
            <person name="Abrahante J.E."/>
            <person name="Garbe J."/>
        </authorList>
    </citation>
    <scope>NUCLEOTIDE SEQUENCE</scope>
    <source>
        <strain evidence="4">Duluth1</strain>
        <tissue evidence="4">Whole animal</tissue>
    </source>
</reference>
<accession>A0A9D4DF16</accession>
<dbReference type="InterPro" id="IPR050392">
    <property type="entry name" value="Collagen/C1q_domain"/>
</dbReference>
<protein>
    <recommendedName>
        <fullName evidence="3">C1q domain-containing protein</fullName>
    </recommendedName>
</protein>
<dbReference type="Pfam" id="PF00386">
    <property type="entry name" value="C1q"/>
    <property type="match status" value="1"/>
</dbReference>
<dbReference type="PROSITE" id="PS50871">
    <property type="entry name" value="C1Q"/>
    <property type="match status" value="1"/>
</dbReference>
<keyword evidence="5" id="KW-1185">Reference proteome</keyword>
<evidence type="ECO:0000256" key="1">
    <source>
        <dbReference type="ARBA" id="ARBA00004613"/>
    </source>
</evidence>
<proteinExistence type="predicted"/>
<evidence type="ECO:0000313" key="4">
    <source>
        <dbReference type="EMBL" id="KAH3748124.1"/>
    </source>
</evidence>
<dbReference type="EMBL" id="JAIWYP010000010">
    <property type="protein sequence ID" value="KAH3748124.1"/>
    <property type="molecule type" value="Genomic_DNA"/>
</dbReference>
<dbReference type="PANTHER" id="PTHR15427">
    <property type="entry name" value="EMILIN ELASTIN MICROFIBRIL INTERFACE-LOCATED PROTEIN ELASTIN MICROFIBRIL INTERFACER"/>
    <property type="match status" value="1"/>
</dbReference>
<gene>
    <name evidence="4" type="ORF">DPMN_182561</name>
</gene>
<dbReference type="GO" id="GO:0005576">
    <property type="term" value="C:extracellular region"/>
    <property type="evidence" value="ECO:0007669"/>
    <property type="project" value="UniProtKB-SubCell"/>
</dbReference>
<keyword evidence="2" id="KW-0964">Secreted</keyword>
<reference evidence="4" key="1">
    <citation type="journal article" date="2019" name="bioRxiv">
        <title>The Genome of the Zebra Mussel, Dreissena polymorpha: A Resource for Invasive Species Research.</title>
        <authorList>
            <person name="McCartney M.A."/>
            <person name="Auch B."/>
            <person name="Kono T."/>
            <person name="Mallez S."/>
            <person name="Zhang Y."/>
            <person name="Obille A."/>
            <person name="Becker A."/>
            <person name="Abrahante J.E."/>
            <person name="Garbe J."/>
            <person name="Badalamenti J.P."/>
            <person name="Herman A."/>
            <person name="Mangelson H."/>
            <person name="Liachko I."/>
            <person name="Sullivan S."/>
            <person name="Sone E.D."/>
            <person name="Koren S."/>
            <person name="Silverstein K.A.T."/>
            <person name="Beckman K.B."/>
            <person name="Gohl D.M."/>
        </authorList>
    </citation>
    <scope>NUCLEOTIDE SEQUENCE</scope>
    <source>
        <strain evidence="4">Duluth1</strain>
        <tissue evidence="4">Whole animal</tissue>
    </source>
</reference>
<organism evidence="4 5">
    <name type="scientific">Dreissena polymorpha</name>
    <name type="common">Zebra mussel</name>
    <name type="synonym">Mytilus polymorpha</name>
    <dbReference type="NCBI Taxonomy" id="45954"/>
    <lineage>
        <taxon>Eukaryota</taxon>
        <taxon>Metazoa</taxon>
        <taxon>Spiralia</taxon>
        <taxon>Lophotrochozoa</taxon>
        <taxon>Mollusca</taxon>
        <taxon>Bivalvia</taxon>
        <taxon>Autobranchia</taxon>
        <taxon>Heteroconchia</taxon>
        <taxon>Euheterodonta</taxon>
        <taxon>Imparidentia</taxon>
        <taxon>Neoheterodontei</taxon>
        <taxon>Myida</taxon>
        <taxon>Dreissenoidea</taxon>
        <taxon>Dreissenidae</taxon>
        <taxon>Dreissena</taxon>
    </lineage>
</organism>
<comment type="caution">
    <text evidence="4">The sequence shown here is derived from an EMBL/GenBank/DDBJ whole genome shotgun (WGS) entry which is preliminary data.</text>
</comment>
<dbReference type="InterPro" id="IPR008983">
    <property type="entry name" value="Tumour_necrosis_fac-like_dom"/>
</dbReference>
<comment type="subcellular location">
    <subcellularLocation>
        <location evidence="1">Secreted</location>
    </subcellularLocation>
</comment>
<evidence type="ECO:0000313" key="5">
    <source>
        <dbReference type="Proteomes" id="UP000828390"/>
    </source>
</evidence>
<evidence type="ECO:0000259" key="3">
    <source>
        <dbReference type="PROSITE" id="PS50871"/>
    </source>
</evidence>
<feature type="domain" description="C1q" evidence="3">
    <location>
        <begin position="20"/>
        <end position="91"/>
    </location>
</feature>
<sequence>MTCLDLVKMDKTVEQRHVVHSTTNIAFSAYLTFDLSNAGPNHIVQFGGVLLNDGHAYNAYTGVFTVPIDGVYFITASLCHEDLIANGSRLS</sequence>
<evidence type="ECO:0000256" key="2">
    <source>
        <dbReference type="ARBA" id="ARBA00022525"/>
    </source>
</evidence>
<dbReference type="Proteomes" id="UP000828390">
    <property type="component" value="Unassembled WGS sequence"/>
</dbReference>